<keyword evidence="5" id="KW-0012">Acyltransferase</keyword>
<dbReference type="PANTHER" id="PTHR23028:SF53">
    <property type="entry name" value="ACYL_TRANSF_3 DOMAIN-CONTAINING PROTEIN"/>
    <property type="match status" value="1"/>
</dbReference>
<feature type="transmembrane region" description="Helical" evidence="3">
    <location>
        <begin position="201"/>
        <end position="221"/>
    </location>
</feature>
<accession>A0A6L8V272</accession>
<feature type="transmembrane region" description="Helical" evidence="3">
    <location>
        <begin position="46"/>
        <end position="65"/>
    </location>
</feature>
<evidence type="ECO:0000256" key="3">
    <source>
        <dbReference type="SAM" id="Phobius"/>
    </source>
</evidence>
<evidence type="ECO:0000256" key="2">
    <source>
        <dbReference type="ARBA" id="ARBA00007400"/>
    </source>
</evidence>
<comment type="caution">
    <text evidence="5">The sequence shown here is derived from an EMBL/GenBank/DDBJ whole genome shotgun (WGS) entry which is preliminary data.</text>
</comment>
<feature type="transmembrane region" description="Helical" evidence="3">
    <location>
        <begin position="86"/>
        <end position="104"/>
    </location>
</feature>
<comment type="similarity">
    <text evidence="2">Belongs to the acyltransferase 3 family.</text>
</comment>
<name>A0A6L8V272_9BACL</name>
<keyword evidence="3" id="KW-1133">Transmembrane helix</keyword>
<gene>
    <name evidence="5" type="ORF">GQF01_16180</name>
</gene>
<sequence>MNNRFDELDSLRGLAASSVLISHLFLAIPGAYFLEKFKNTPVHSLWGGHEAVILFFVLSGFVLSLSYYKDKAPKYKDYLIKRICRIYFPYLASILLSIILMSMFSRMPLVGLDKAINNTWLNTFTMESLINHVIFVGDFQSQMYNPVVWSLIHEMRISIVFPLLMYFLVKLNWKKSIVIAPVCTVLYFVIWYFVFKVFHANPTYLITLHYVGFFILGSLIARHREYLKNLYTNFSNIIKIIVLLAAILCYTYTWWFLPNVVYAHLTIINDWFIALGGSVFIVYSNNTAMIKRLLLFKPIHFIGKTSYSLYLFHLPVFLTLINIFYGKIPTWLILIISFIASYVFAGIMYYLVEKPSILLGRRLTTNKNKLTLNSGQFNEIKVKLYR</sequence>
<organism evidence="5 6">
    <name type="scientific">Paenibacillus silvestris</name>
    <dbReference type="NCBI Taxonomy" id="2606219"/>
    <lineage>
        <taxon>Bacteria</taxon>
        <taxon>Bacillati</taxon>
        <taxon>Bacillota</taxon>
        <taxon>Bacilli</taxon>
        <taxon>Bacillales</taxon>
        <taxon>Paenibacillaceae</taxon>
        <taxon>Paenibacillus</taxon>
    </lineage>
</organism>
<feature type="transmembrane region" description="Helical" evidence="3">
    <location>
        <begin position="307"/>
        <end position="325"/>
    </location>
</feature>
<dbReference type="GO" id="GO:0016020">
    <property type="term" value="C:membrane"/>
    <property type="evidence" value="ECO:0007669"/>
    <property type="project" value="TreeGrafter"/>
</dbReference>
<evidence type="ECO:0000313" key="5">
    <source>
        <dbReference type="EMBL" id="MZQ83651.1"/>
    </source>
</evidence>
<dbReference type="InterPro" id="IPR002656">
    <property type="entry name" value="Acyl_transf_3_dom"/>
</dbReference>
<feature type="transmembrane region" description="Helical" evidence="3">
    <location>
        <begin position="331"/>
        <end position="352"/>
    </location>
</feature>
<feature type="transmembrane region" description="Helical" evidence="3">
    <location>
        <begin position="176"/>
        <end position="195"/>
    </location>
</feature>
<dbReference type="RefSeq" id="WP_161407792.1">
    <property type="nucleotide sequence ID" value="NZ_WTUZ01000020.1"/>
</dbReference>
<keyword evidence="3" id="KW-0812">Transmembrane</keyword>
<keyword evidence="3" id="KW-0472">Membrane</keyword>
<dbReference type="AlphaFoldDB" id="A0A6L8V272"/>
<feature type="transmembrane region" description="Helical" evidence="3">
    <location>
        <begin position="261"/>
        <end position="286"/>
    </location>
</feature>
<comment type="subcellular location">
    <subcellularLocation>
        <location evidence="1">Membrane</location>
    </subcellularLocation>
</comment>
<evidence type="ECO:0000259" key="4">
    <source>
        <dbReference type="Pfam" id="PF01757"/>
    </source>
</evidence>
<feature type="domain" description="Acyltransferase 3" evidence="4">
    <location>
        <begin position="6"/>
        <end position="349"/>
    </location>
</feature>
<dbReference type="GO" id="GO:0016747">
    <property type="term" value="F:acyltransferase activity, transferring groups other than amino-acyl groups"/>
    <property type="evidence" value="ECO:0007669"/>
    <property type="project" value="InterPro"/>
</dbReference>
<dbReference type="Pfam" id="PF01757">
    <property type="entry name" value="Acyl_transf_3"/>
    <property type="match status" value="1"/>
</dbReference>
<evidence type="ECO:0000313" key="6">
    <source>
        <dbReference type="Proteomes" id="UP000481087"/>
    </source>
</evidence>
<proteinExistence type="inferred from homology"/>
<keyword evidence="5" id="KW-0808">Transferase</keyword>
<protein>
    <submittedName>
        <fullName evidence="5">Acyltransferase family protein</fullName>
    </submittedName>
</protein>
<dbReference type="EMBL" id="WTUZ01000020">
    <property type="protein sequence ID" value="MZQ83651.1"/>
    <property type="molecule type" value="Genomic_DNA"/>
</dbReference>
<feature type="transmembrane region" description="Helical" evidence="3">
    <location>
        <begin position="147"/>
        <end position="169"/>
    </location>
</feature>
<dbReference type="PANTHER" id="PTHR23028">
    <property type="entry name" value="ACETYLTRANSFERASE"/>
    <property type="match status" value="1"/>
</dbReference>
<feature type="transmembrane region" description="Helical" evidence="3">
    <location>
        <begin position="12"/>
        <end position="34"/>
    </location>
</feature>
<feature type="transmembrane region" description="Helical" evidence="3">
    <location>
        <begin position="233"/>
        <end position="255"/>
    </location>
</feature>
<reference evidence="5 6" key="1">
    <citation type="submission" date="2019-12" db="EMBL/GenBank/DDBJ databases">
        <title>Paenibacillus sp. nov. sp. isolated from soil.</title>
        <authorList>
            <person name="Kim J."/>
            <person name="Jeong S.E."/>
            <person name="Jung H.S."/>
            <person name="Jeon C.O."/>
        </authorList>
    </citation>
    <scope>NUCLEOTIDE SEQUENCE [LARGE SCALE GENOMIC DNA]</scope>
    <source>
        <strain evidence="5 6">5J-6</strain>
    </source>
</reference>
<dbReference type="InterPro" id="IPR050879">
    <property type="entry name" value="Acyltransferase_3"/>
</dbReference>
<dbReference type="Proteomes" id="UP000481087">
    <property type="component" value="Unassembled WGS sequence"/>
</dbReference>
<dbReference type="GO" id="GO:0009103">
    <property type="term" value="P:lipopolysaccharide biosynthetic process"/>
    <property type="evidence" value="ECO:0007669"/>
    <property type="project" value="TreeGrafter"/>
</dbReference>
<evidence type="ECO:0000256" key="1">
    <source>
        <dbReference type="ARBA" id="ARBA00004370"/>
    </source>
</evidence>
<keyword evidence="6" id="KW-1185">Reference proteome</keyword>